<evidence type="ECO:0000256" key="1">
    <source>
        <dbReference type="ARBA" id="ARBA00022598"/>
    </source>
</evidence>
<dbReference type="PANTHER" id="PTHR12835">
    <property type="entry name" value="BIOTIN PROTEIN LIGASE"/>
    <property type="match status" value="1"/>
</dbReference>
<dbReference type="InterPro" id="IPR045864">
    <property type="entry name" value="aa-tRNA-synth_II/BPL/LPL"/>
</dbReference>
<keyword evidence="1" id="KW-0436">Ligase</keyword>
<dbReference type="GO" id="GO:0004077">
    <property type="term" value="F:biotin--[biotin carboxyl-carrier protein] ligase activity"/>
    <property type="evidence" value="ECO:0007669"/>
    <property type="project" value="InterPro"/>
</dbReference>
<dbReference type="Pfam" id="PF03099">
    <property type="entry name" value="BPL_LplA_LipB"/>
    <property type="match status" value="1"/>
</dbReference>
<sequence>MDTPYVIERRKRVESTQDIARTLAESCGGNVLVTADEQVAGRGRSGNPWWQADSNLFMSLAFRPRWPVATWGRIPLVVGGVVADAIDEVLEVAVGLKWPNDILIDANKVGGVLVEARDGVVVAGCGLNLTWVDPPSGAAGIVDTTTEETKNRLADNIADRTLAILHGDPDSWPLAAYKNRCVTLGEQVTWHRGGPAEAIDVLVTGELLVRTATGDVPLVASEVRHVRAATLLRDGSDS</sequence>
<dbReference type="EMBL" id="UOEK01000333">
    <property type="protein sequence ID" value="VAW06024.1"/>
    <property type="molecule type" value="Genomic_DNA"/>
</dbReference>
<accession>A0A3B0TB14</accession>
<dbReference type="InterPro" id="IPR004408">
    <property type="entry name" value="Biotin_CoA_COase_ligase"/>
</dbReference>
<evidence type="ECO:0000313" key="3">
    <source>
        <dbReference type="EMBL" id="VAW06024.1"/>
    </source>
</evidence>
<dbReference type="AlphaFoldDB" id="A0A3B0TB14"/>
<dbReference type="PROSITE" id="PS51733">
    <property type="entry name" value="BPL_LPL_CATALYTIC"/>
    <property type="match status" value="1"/>
</dbReference>
<dbReference type="Gene3D" id="3.30.930.10">
    <property type="entry name" value="Bira Bifunctional Protein, Domain 2"/>
    <property type="match status" value="1"/>
</dbReference>
<name>A0A3B0TB14_9ZZZZ</name>
<feature type="domain" description="BPL/LPL catalytic" evidence="2">
    <location>
        <begin position="1"/>
        <end position="173"/>
    </location>
</feature>
<proteinExistence type="predicted"/>
<dbReference type="CDD" id="cd16442">
    <property type="entry name" value="BPL"/>
    <property type="match status" value="1"/>
</dbReference>
<dbReference type="GO" id="GO:0005737">
    <property type="term" value="C:cytoplasm"/>
    <property type="evidence" value="ECO:0007669"/>
    <property type="project" value="TreeGrafter"/>
</dbReference>
<dbReference type="NCBIfam" id="TIGR00121">
    <property type="entry name" value="birA_ligase"/>
    <property type="match status" value="1"/>
</dbReference>
<dbReference type="SUPFAM" id="SSF55681">
    <property type="entry name" value="Class II aaRS and biotin synthetases"/>
    <property type="match status" value="1"/>
</dbReference>
<gene>
    <name evidence="3" type="ORF">MNBD_ACTINO02-1582</name>
</gene>
<dbReference type="PANTHER" id="PTHR12835:SF5">
    <property type="entry name" value="BIOTIN--PROTEIN LIGASE"/>
    <property type="match status" value="1"/>
</dbReference>
<evidence type="ECO:0000259" key="2">
    <source>
        <dbReference type="PROSITE" id="PS51733"/>
    </source>
</evidence>
<dbReference type="InterPro" id="IPR004143">
    <property type="entry name" value="BPL_LPL_catalytic"/>
</dbReference>
<organism evidence="3">
    <name type="scientific">hydrothermal vent metagenome</name>
    <dbReference type="NCBI Taxonomy" id="652676"/>
    <lineage>
        <taxon>unclassified sequences</taxon>
        <taxon>metagenomes</taxon>
        <taxon>ecological metagenomes</taxon>
    </lineage>
</organism>
<protein>
    <recommendedName>
        <fullName evidence="2">BPL/LPL catalytic domain-containing protein</fullName>
    </recommendedName>
</protein>
<reference evidence="3" key="1">
    <citation type="submission" date="2018-06" db="EMBL/GenBank/DDBJ databases">
        <authorList>
            <person name="Zhirakovskaya E."/>
        </authorList>
    </citation>
    <scope>NUCLEOTIDE SEQUENCE</scope>
</reference>